<evidence type="ECO:0000313" key="1">
    <source>
        <dbReference type="EMBL" id="ADH70367.1"/>
    </source>
</evidence>
<evidence type="ECO:0000313" key="2">
    <source>
        <dbReference type="Proteomes" id="UP000002219"/>
    </source>
</evidence>
<keyword evidence="2" id="KW-1185">Reference proteome</keyword>
<dbReference type="KEGG" id="nda:Ndas_4985"/>
<dbReference type="Pfam" id="PF09957">
    <property type="entry name" value="VapB_antitoxin"/>
    <property type="match status" value="1"/>
</dbReference>
<reference evidence="1 2" key="1">
    <citation type="journal article" date="2010" name="Stand. Genomic Sci.">
        <title>Complete genome sequence of Nocardiopsis dassonvillei type strain (IMRU 509).</title>
        <authorList>
            <person name="Sun H."/>
            <person name="Lapidus A."/>
            <person name="Nolan M."/>
            <person name="Lucas S."/>
            <person name="Del Rio T.G."/>
            <person name="Tice H."/>
            <person name="Cheng J.F."/>
            <person name="Tapia R."/>
            <person name="Han C."/>
            <person name="Goodwin L."/>
            <person name="Pitluck S."/>
            <person name="Pagani I."/>
            <person name="Ivanova N."/>
            <person name="Mavromatis K."/>
            <person name="Mikhailova N."/>
            <person name="Pati A."/>
            <person name="Chen A."/>
            <person name="Palaniappan K."/>
            <person name="Land M."/>
            <person name="Hauser L."/>
            <person name="Chang Y.J."/>
            <person name="Jeffries C.D."/>
            <person name="Djao O.D."/>
            <person name="Rohde M."/>
            <person name="Sikorski J."/>
            <person name="Goker M."/>
            <person name="Woyke T."/>
            <person name="Bristow J."/>
            <person name="Eisen J.A."/>
            <person name="Markowitz V."/>
            <person name="Hugenholtz P."/>
            <person name="Kyrpides N.C."/>
            <person name="Klenk H.P."/>
        </authorList>
    </citation>
    <scope>NUCLEOTIDE SEQUENCE [LARGE SCALE GENOMIC DNA]</scope>
    <source>
        <strain evidence="2">ATCC 23218 / DSM 43111 / CIP 107115 / JCM 7437 / KCTC 9190 / NBRC 14626 / NCTC 10488 / NRRL B-5397 / IMRU 509</strain>
        <plasmid evidence="2">Chromosome 2</plasmid>
    </source>
</reference>
<sequence>MSRTNIDIDDELVTTAMERFQVSTKREAVDIALRRAVGTPLTKEFLLSLEGIGWEGDLEEMRRSGFEGGAPAS</sequence>
<dbReference type="eggNOG" id="COG5450">
    <property type="taxonomic scope" value="Bacteria"/>
</dbReference>
<protein>
    <recommendedName>
        <fullName evidence="3">Type II toxin-antitoxin system VapB family antitoxin</fullName>
    </recommendedName>
</protein>
<name>D7B859_NOCDD</name>
<dbReference type="GeneID" id="91487901"/>
<dbReference type="Proteomes" id="UP000002219">
    <property type="component" value="Chromosome 2"/>
</dbReference>
<dbReference type="RefSeq" id="WP_013155974.1">
    <property type="nucleotide sequence ID" value="NC_014211.1"/>
</dbReference>
<proteinExistence type="predicted"/>
<dbReference type="AlphaFoldDB" id="D7B859"/>
<gene>
    <name evidence="1" type="ordered locus">Ndas_4985</name>
</gene>
<evidence type="ECO:0008006" key="3">
    <source>
        <dbReference type="Google" id="ProtNLM"/>
    </source>
</evidence>
<geneLocation type="plasmid" evidence="2">
    <name>pNDAS01</name>
</geneLocation>
<dbReference type="STRING" id="446468.Ndas_4985"/>
<dbReference type="HOGENOM" id="CLU_179376_3_0_11"/>
<dbReference type="InterPro" id="IPR019239">
    <property type="entry name" value="VapB_antitoxin"/>
</dbReference>
<dbReference type="EMBL" id="CP002041">
    <property type="protein sequence ID" value="ADH70367.1"/>
    <property type="molecule type" value="Genomic_DNA"/>
</dbReference>
<dbReference type="OrthoDB" id="4563074at2"/>
<organism evidence="1 2">
    <name type="scientific">Nocardiopsis dassonvillei (strain ATCC 23218 / DSM 43111 / CIP 107115 / JCM 7437 / KCTC 9190 / NBRC 14626 / NCTC 10488 / NRRL B-5397 / IMRU 509)</name>
    <name type="common">Actinomadura dassonvillei</name>
    <dbReference type="NCBI Taxonomy" id="446468"/>
    <lineage>
        <taxon>Bacteria</taxon>
        <taxon>Bacillati</taxon>
        <taxon>Actinomycetota</taxon>
        <taxon>Actinomycetes</taxon>
        <taxon>Streptosporangiales</taxon>
        <taxon>Nocardiopsidaceae</taxon>
        <taxon>Nocardiopsis</taxon>
    </lineage>
</organism>
<accession>D7B859</accession>